<dbReference type="CDD" id="cd04301">
    <property type="entry name" value="NAT_SF"/>
    <property type="match status" value="1"/>
</dbReference>
<sequence length="160" mass="17808">MSDPRIRPAVEGDVPAILALVHALAEYEKEPDAVEATEADFRRVLFEDASPTTFCHVAEVDGQVVGLAVWFLSFSTWTGKNGIWLEDLFVLPEHRGTGLGKALLRQLAQVCLERGYTRLEWWVLDWNAPSIAFYASLGAVAQDEWTTYRLDTEALKALGA</sequence>
<dbReference type="RefSeq" id="WP_188422503.1">
    <property type="nucleotide sequence ID" value="NZ_BMCK01000006.1"/>
</dbReference>
<evidence type="ECO:0000313" key="4">
    <source>
        <dbReference type="EMBL" id="GGD31601.1"/>
    </source>
</evidence>
<accession>A0ABQ1QKK9</accession>
<dbReference type="InterPro" id="IPR016181">
    <property type="entry name" value="Acyl_CoA_acyltransferase"/>
</dbReference>
<dbReference type="InterPro" id="IPR051016">
    <property type="entry name" value="Diverse_Substrate_AcTransf"/>
</dbReference>
<dbReference type="Pfam" id="PF00583">
    <property type="entry name" value="Acetyltransf_1"/>
    <property type="match status" value="1"/>
</dbReference>
<dbReference type="EMBL" id="BMCK01000006">
    <property type="protein sequence ID" value="GGD31601.1"/>
    <property type="molecule type" value="Genomic_DNA"/>
</dbReference>
<dbReference type="PANTHER" id="PTHR10545:SF29">
    <property type="entry name" value="GH14572P-RELATED"/>
    <property type="match status" value="1"/>
</dbReference>
<keyword evidence="1" id="KW-0808">Transferase</keyword>
<dbReference type="Proteomes" id="UP000630594">
    <property type="component" value="Unassembled WGS sequence"/>
</dbReference>
<keyword evidence="2" id="KW-0012">Acyltransferase</keyword>
<evidence type="ECO:0000256" key="1">
    <source>
        <dbReference type="ARBA" id="ARBA00022679"/>
    </source>
</evidence>
<dbReference type="SUPFAM" id="SSF55729">
    <property type="entry name" value="Acyl-CoA N-acyltransferases (Nat)"/>
    <property type="match status" value="1"/>
</dbReference>
<name>A0ABQ1QKK9_9ACTN</name>
<dbReference type="Gene3D" id="3.40.630.30">
    <property type="match status" value="1"/>
</dbReference>
<evidence type="ECO:0000313" key="5">
    <source>
        <dbReference type="Proteomes" id="UP000630594"/>
    </source>
</evidence>
<comment type="caution">
    <text evidence="4">The sequence shown here is derived from an EMBL/GenBank/DDBJ whole genome shotgun (WGS) entry which is preliminary data.</text>
</comment>
<feature type="domain" description="N-acetyltransferase" evidence="3">
    <location>
        <begin position="4"/>
        <end position="160"/>
    </location>
</feature>
<proteinExistence type="predicted"/>
<evidence type="ECO:0000256" key="2">
    <source>
        <dbReference type="ARBA" id="ARBA00023315"/>
    </source>
</evidence>
<reference evidence="5" key="1">
    <citation type="journal article" date="2019" name="Int. J. Syst. Evol. Microbiol.">
        <title>The Global Catalogue of Microorganisms (GCM) 10K type strain sequencing project: providing services to taxonomists for standard genome sequencing and annotation.</title>
        <authorList>
            <consortium name="The Broad Institute Genomics Platform"/>
            <consortium name="The Broad Institute Genome Sequencing Center for Infectious Disease"/>
            <person name="Wu L."/>
            <person name="Ma J."/>
        </authorList>
    </citation>
    <scope>NUCLEOTIDE SEQUENCE [LARGE SCALE GENOMIC DNA]</scope>
    <source>
        <strain evidence="5">CCM 7403</strain>
    </source>
</reference>
<dbReference type="PROSITE" id="PS51186">
    <property type="entry name" value="GNAT"/>
    <property type="match status" value="1"/>
</dbReference>
<dbReference type="PANTHER" id="PTHR10545">
    <property type="entry name" value="DIAMINE N-ACETYLTRANSFERASE"/>
    <property type="match status" value="1"/>
</dbReference>
<evidence type="ECO:0000259" key="3">
    <source>
        <dbReference type="PROSITE" id="PS51186"/>
    </source>
</evidence>
<dbReference type="InterPro" id="IPR000182">
    <property type="entry name" value="GNAT_dom"/>
</dbReference>
<keyword evidence="5" id="KW-1185">Reference proteome</keyword>
<gene>
    <name evidence="4" type="ORF">GCM10007231_33910</name>
</gene>
<protein>
    <submittedName>
        <fullName evidence="4">Acetyltransferase</fullName>
    </submittedName>
</protein>
<organism evidence="4 5">
    <name type="scientific">Nocardioides daphniae</name>
    <dbReference type="NCBI Taxonomy" id="402297"/>
    <lineage>
        <taxon>Bacteria</taxon>
        <taxon>Bacillati</taxon>
        <taxon>Actinomycetota</taxon>
        <taxon>Actinomycetes</taxon>
        <taxon>Propionibacteriales</taxon>
        <taxon>Nocardioidaceae</taxon>
        <taxon>Nocardioides</taxon>
    </lineage>
</organism>